<dbReference type="GO" id="GO:0006412">
    <property type="term" value="P:translation"/>
    <property type="evidence" value="ECO:0007669"/>
    <property type="project" value="UniProtKB-KW"/>
</dbReference>
<dbReference type="InterPro" id="IPR023584">
    <property type="entry name" value="Ribosome_recyc_fac_dom"/>
</dbReference>
<dbReference type="FunFam" id="3.30.1360.40:FF:000001">
    <property type="entry name" value="Ribosome-recycling factor"/>
    <property type="match status" value="1"/>
</dbReference>
<dbReference type="STRING" id="1797690.A3B23_04090"/>
<dbReference type="PANTHER" id="PTHR20982">
    <property type="entry name" value="RIBOSOME RECYCLING FACTOR"/>
    <property type="match status" value="1"/>
</dbReference>
<evidence type="ECO:0000256" key="2">
    <source>
        <dbReference type="ARBA" id="ARBA00022917"/>
    </source>
</evidence>
<organism evidence="4 5">
    <name type="scientific">Candidatus Colwellbacteria bacterium RIFCSPLOWO2_01_FULL_48_10</name>
    <dbReference type="NCBI Taxonomy" id="1797690"/>
    <lineage>
        <taxon>Bacteria</taxon>
        <taxon>Candidatus Colwelliibacteriota</taxon>
    </lineage>
</organism>
<dbReference type="GO" id="GO:0043023">
    <property type="term" value="F:ribosomal large subunit binding"/>
    <property type="evidence" value="ECO:0007669"/>
    <property type="project" value="TreeGrafter"/>
</dbReference>
<dbReference type="AlphaFoldDB" id="A0A1G1Z6A3"/>
<name>A0A1G1Z6A3_9BACT</name>
<comment type="caution">
    <text evidence="4">The sequence shown here is derived from an EMBL/GenBank/DDBJ whole genome shotgun (WGS) entry which is preliminary data.</text>
</comment>
<evidence type="ECO:0000313" key="5">
    <source>
        <dbReference type="Proteomes" id="UP000178744"/>
    </source>
</evidence>
<proteinExistence type="inferred from homology"/>
<evidence type="ECO:0000259" key="3">
    <source>
        <dbReference type="Pfam" id="PF01765"/>
    </source>
</evidence>
<dbReference type="SUPFAM" id="SSF55194">
    <property type="entry name" value="Ribosome recycling factor, RRF"/>
    <property type="match status" value="1"/>
</dbReference>
<dbReference type="Pfam" id="PF01765">
    <property type="entry name" value="RRF"/>
    <property type="match status" value="1"/>
</dbReference>
<accession>A0A1G1Z6A3</accession>
<reference evidence="4 5" key="1">
    <citation type="journal article" date="2016" name="Nat. Commun.">
        <title>Thousands of microbial genomes shed light on interconnected biogeochemical processes in an aquifer system.</title>
        <authorList>
            <person name="Anantharaman K."/>
            <person name="Brown C.T."/>
            <person name="Hug L.A."/>
            <person name="Sharon I."/>
            <person name="Castelle C.J."/>
            <person name="Probst A.J."/>
            <person name="Thomas B.C."/>
            <person name="Singh A."/>
            <person name="Wilkins M.J."/>
            <person name="Karaoz U."/>
            <person name="Brodie E.L."/>
            <person name="Williams K.H."/>
            <person name="Hubbard S.S."/>
            <person name="Banfield J.F."/>
        </authorList>
    </citation>
    <scope>NUCLEOTIDE SEQUENCE [LARGE SCALE GENOMIC DNA]</scope>
</reference>
<dbReference type="InterPro" id="IPR002661">
    <property type="entry name" value="Ribosome_recyc_fac"/>
</dbReference>
<evidence type="ECO:0000256" key="1">
    <source>
        <dbReference type="ARBA" id="ARBA00005912"/>
    </source>
</evidence>
<dbReference type="InterPro" id="IPR036191">
    <property type="entry name" value="RRF_sf"/>
</dbReference>
<dbReference type="Proteomes" id="UP000178744">
    <property type="component" value="Unassembled WGS sequence"/>
</dbReference>
<gene>
    <name evidence="4" type="ORF">A3B23_04090</name>
</gene>
<evidence type="ECO:0000313" key="4">
    <source>
        <dbReference type="EMBL" id="OGY59207.1"/>
    </source>
</evidence>
<dbReference type="Gene3D" id="3.30.1360.40">
    <property type="match status" value="1"/>
</dbReference>
<comment type="similarity">
    <text evidence="1">Belongs to the RRF family.</text>
</comment>
<dbReference type="EMBL" id="MHIY01000030">
    <property type="protein sequence ID" value="OGY59207.1"/>
    <property type="molecule type" value="Genomic_DNA"/>
</dbReference>
<feature type="domain" description="Ribosome recycling factor" evidence="3">
    <location>
        <begin position="18"/>
        <end position="174"/>
    </location>
</feature>
<keyword evidence="2" id="KW-0648">Protein biosynthesis</keyword>
<dbReference type="PANTHER" id="PTHR20982:SF3">
    <property type="entry name" value="MITOCHONDRIAL RIBOSOME RECYCLING FACTOR PSEUDO 1"/>
    <property type="match status" value="1"/>
</dbReference>
<dbReference type="Gene3D" id="1.10.132.20">
    <property type="entry name" value="Ribosome-recycling factor"/>
    <property type="match status" value="1"/>
</dbReference>
<sequence>MSNLSAFEQKLKIVTDGLREELSGIRTNRPTTKLVENVTVDYLGSILTIRQVATINIEPPRDIVITPWDKGALPMIEKALGEAGLGLSISPQGTIIRCKLPEMTQERVAELGKLVKSSAESSKIKIRMMRDEANKGVKDMKDEDEKFRTKESVQKQVDIANRTIESLVEAKLKEFQE</sequence>
<protein>
    <recommendedName>
        <fullName evidence="3">Ribosome recycling factor domain-containing protein</fullName>
    </recommendedName>
</protein>